<dbReference type="FunCoup" id="A0A1S3FIW2">
    <property type="interactions" value="206"/>
</dbReference>
<accession>A0A1S3FIW2</accession>
<dbReference type="InParanoid" id="A0A1S3FIW2"/>
<evidence type="ECO:0000313" key="3">
    <source>
        <dbReference type="RefSeq" id="XP_012876255.1"/>
    </source>
</evidence>
<dbReference type="PANTHER" id="PTHR15011:SF3">
    <property type="entry name" value="APOLIPOPROTEIN F"/>
    <property type="match status" value="1"/>
</dbReference>
<feature type="signal peptide" evidence="1">
    <location>
        <begin position="1"/>
        <end position="36"/>
    </location>
</feature>
<sequence length="304" mass="33066">MTGLCGYFAPDMPSSKLVTTAIELLLCCLLLSPVDAISERKQANVSKVYLPSSLGPQRPSSDSLSCQTLHPKSLPGFNYMAPLPKFLVGLALRNALEEVGCHSDAWALQLQLFRLGGVNATQLLIQHLQGLQKGNRTKKEVSVEALASALQLLARDQPNPKRTPRSIPTVDCDNDQEQRAYNFFQQLPGVGTYYNLGTAVYYAVQNCSEKAKERGKEGTIDLGYELLMYMAGASAGPAGILISAALKPAFKAGVHKLIEYYHAKTEVNTPSKEGLRSTSDVSDWEYTITMAPLIEVVSSPPSWG</sequence>
<proteinExistence type="predicted"/>
<dbReference type="OrthoDB" id="9895613at2759"/>
<dbReference type="AlphaFoldDB" id="A0A1S3FIW2"/>
<organism evidence="2 3">
    <name type="scientific">Dipodomys ordii</name>
    <name type="common">Ord's kangaroo rat</name>
    <dbReference type="NCBI Taxonomy" id="10020"/>
    <lineage>
        <taxon>Eukaryota</taxon>
        <taxon>Metazoa</taxon>
        <taxon>Chordata</taxon>
        <taxon>Craniata</taxon>
        <taxon>Vertebrata</taxon>
        <taxon>Euteleostomi</taxon>
        <taxon>Mammalia</taxon>
        <taxon>Eutheria</taxon>
        <taxon>Euarchontoglires</taxon>
        <taxon>Glires</taxon>
        <taxon>Rodentia</taxon>
        <taxon>Castorimorpha</taxon>
        <taxon>Heteromyidae</taxon>
        <taxon>Dipodomyinae</taxon>
        <taxon>Dipodomys</taxon>
    </lineage>
</organism>
<dbReference type="GeneID" id="105989008"/>
<dbReference type="CTD" id="319"/>
<keyword evidence="2" id="KW-1185">Reference proteome</keyword>
<protein>
    <submittedName>
        <fullName evidence="3">Apolipoprotein F</fullName>
    </submittedName>
</protein>
<dbReference type="RefSeq" id="XP_012876255.1">
    <property type="nucleotide sequence ID" value="XM_013020801.1"/>
</dbReference>
<dbReference type="PANTHER" id="PTHR15011">
    <property type="entry name" value="APOLIPOPROTEIN F"/>
    <property type="match status" value="1"/>
</dbReference>
<dbReference type="KEGG" id="dord:105989008"/>
<dbReference type="Pfam" id="PF15148">
    <property type="entry name" value="Apolipo_F"/>
    <property type="match status" value="1"/>
</dbReference>
<dbReference type="GO" id="GO:0005615">
    <property type="term" value="C:extracellular space"/>
    <property type="evidence" value="ECO:0007669"/>
    <property type="project" value="TreeGrafter"/>
</dbReference>
<gene>
    <name evidence="3" type="primary">Apof</name>
</gene>
<reference evidence="3" key="1">
    <citation type="submission" date="2025-08" db="UniProtKB">
        <authorList>
            <consortium name="RefSeq"/>
        </authorList>
    </citation>
    <scope>IDENTIFICATION</scope>
    <source>
        <tissue evidence="3">Kidney</tissue>
    </source>
</reference>
<keyword evidence="1" id="KW-0732">Signal</keyword>
<feature type="chain" id="PRO_5010328015" evidence="1">
    <location>
        <begin position="37"/>
        <end position="304"/>
    </location>
</feature>
<dbReference type="InterPro" id="IPR026114">
    <property type="entry name" value="APOF"/>
</dbReference>
<dbReference type="Proteomes" id="UP000081671">
    <property type="component" value="Unplaced"/>
</dbReference>
<evidence type="ECO:0000313" key="2">
    <source>
        <dbReference type="Proteomes" id="UP000081671"/>
    </source>
</evidence>
<evidence type="ECO:0000256" key="1">
    <source>
        <dbReference type="SAM" id="SignalP"/>
    </source>
</evidence>
<dbReference type="GO" id="GO:0008203">
    <property type="term" value="P:cholesterol metabolic process"/>
    <property type="evidence" value="ECO:0007669"/>
    <property type="project" value="TreeGrafter"/>
</dbReference>
<name>A0A1S3FIW2_DIPOR</name>